<dbReference type="RefSeq" id="XP_024773638.1">
    <property type="nucleotide sequence ID" value="XM_024917431.1"/>
</dbReference>
<evidence type="ECO:0000313" key="4">
    <source>
        <dbReference type="Proteomes" id="UP000241690"/>
    </source>
</evidence>
<feature type="transmembrane region" description="Helical" evidence="2">
    <location>
        <begin position="216"/>
        <end position="238"/>
    </location>
</feature>
<feature type="transmembrane region" description="Helical" evidence="2">
    <location>
        <begin position="175"/>
        <end position="196"/>
    </location>
</feature>
<evidence type="ECO:0000256" key="1">
    <source>
        <dbReference type="ARBA" id="ARBA00022448"/>
    </source>
</evidence>
<accession>A0A2T4AA64</accession>
<name>A0A2T4AA64_TRIHA</name>
<dbReference type="GO" id="GO:0005886">
    <property type="term" value="C:plasma membrane"/>
    <property type="evidence" value="ECO:0007669"/>
    <property type="project" value="TreeGrafter"/>
</dbReference>
<keyword evidence="4" id="KW-1185">Reference proteome</keyword>
<keyword evidence="1" id="KW-0813">Transport</keyword>
<dbReference type="InterPro" id="IPR026030">
    <property type="entry name" value="Pur-cyt_permease_Fcy2/21/22"/>
</dbReference>
<dbReference type="Proteomes" id="UP000241690">
    <property type="component" value="Unassembled WGS sequence"/>
</dbReference>
<dbReference type="GeneID" id="36626000"/>
<proteinExistence type="predicted"/>
<dbReference type="PANTHER" id="PTHR31806:SF7">
    <property type="entry name" value="TRANSPORTER, PUTATIVE (AFU_ORTHOLOGUE AFUA_2G04690)-RELATED"/>
    <property type="match status" value="1"/>
</dbReference>
<organism evidence="3 4">
    <name type="scientific">Trichoderma harzianum CBS 226.95</name>
    <dbReference type="NCBI Taxonomy" id="983964"/>
    <lineage>
        <taxon>Eukaryota</taxon>
        <taxon>Fungi</taxon>
        <taxon>Dikarya</taxon>
        <taxon>Ascomycota</taxon>
        <taxon>Pezizomycotina</taxon>
        <taxon>Sordariomycetes</taxon>
        <taxon>Hypocreomycetidae</taxon>
        <taxon>Hypocreales</taxon>
        <taxon>Hypocreaceae</taxon>
        <taxon>Trichoderma</taxon>
    </lineage>
</organism>
<dbReference type="AlphaFoldDB" id="A0A2T4AA64"/>
<keyword evidence="2" id="KW-1133">Transmembrane helix</keyword>
<sequence length="372" mass="40435">MTLFDDKACGETVYYDGSLESGDGSRSTVLDVLTSSDLELVLLISLCLPEARMDKALGIEWHAIDRKIAYWKRPEECGLSLKQSLLVTMFACFTGDAASAYRATFGAAMGLHQSSVSPFGFGWYPNKLLPYSTVSNTCNSGGPCLSSGLASAAVADTHISLVIGIVIIDTISLAIGLISFGYMLLIIYMILFGMVGPYADDTTSSSIKRTDLSGSMLSLLVIIYGSSFSWCTIVSNSYFHYPADVSRLQAFVLTILSIAVPTSIGTSYRNPREGLGFLIRDMLHPRVFAKILLVLFSYTYINTNFMTLYSGAISFQQMAHPLAKIPRFIRKMFWFAIVPALANGPSRLPLGLAASVASLLGVVIWCMGIIEN</sequence>
<feature type="transmembrane region" description="Helical" evidence="2">
    <location>
        <begin position="288"/>
        <end position="307"/>
    </location>
</feature>
<protein>
    <submittedName>
        <fullName evidence="3">Uncharacterized protein</fullName>
    </submittedName>
</protein>
<reference evidence="3 4" key="1">
    <citation type="submission" date="2016-07" db="EMBL/GenBank/DDBJ databases">
        <title>Multiple horizontal gene transfer events from other fungi enriched the ability of initially mycotrophic Trichoderma (Ascomycota) to feed on dead plant biomass.</title>
        <authorList>
            <consortium name="DOE Joint Genome Institute"/>
            <person name="Aerts A."/>
            <person name="Atanasova L."/>
            <person name="Chenthamara K."/>
            <person name="Zhang J."/>
            <person name="Grujic M."/>
            <person name="Henrissat B."/>
            <person name="Kuo A."/>
            <person name="Salamov A."/>
            <person name="Lipzen A."/>
            <person name="Labutti K."/>
            <person name="Barry K."/>
            <person name="Miao Y."/>
            <person name="Rahimi M.J."/>
            <person name="Shen Q."/>
            <person name="Grigoriev I.V."/>
            <person name="Kubicek C.P."/>
            <person name="Druzhinina I.S."/>
        </authorList>
    </citation>
    <scope>NUCLEOTIDE SEQUENCE [LARGE SCALE GENOMIC DNA]</scope>
    <source>
        <strain evidence="3 4">CBS 226.95</strain>
    </source>
</reference>
<dbReference type="GO" id="GO:0022857">
    <property type="term" value="F:transmembrane transporter activity"/>
    <property type="evidence" value="ECO:0007669"/>
    <property type="project" value="InterPro"/>
</dbReference>
<evidence type="ECO:0000313" key="3">
    <source>
        <dbReference type="EMBL" id="PTB53961.1"/>
    </source>
</evidence>
<feature type="transmembrane region" description="Helical" evidence="2">
    <location>
        <begin position="250"/>
        <end position="268"/>
    </location>
</feature>
<feature type="transmembrane region" description="Helical" evidence="2">
    <location>
        <begin position="350"/>
        <end position="370"/>
    </location>
</feature>
<dbReference type="STRING" id="983964.A0A2T4AA64"/>
<evidence type="ECO:0000256" key="2">
    <source>
        <dbReference type="SAM" id="Phobius"/>
    </source>
</evidence>
<dbReference type="Gene3D" id="1.10.4160.10">
    <property type="entry name" value="Hydantoin permease"/>
    <property type="match status" value="1"/>
</dbReference>
<keyword evidence="2" id="KW-0472">Membrane</keyword>
<dbReference type="GO" id="GO:0000329">
    <property type="term" value="C:fungal-type vacuole membrane"/>
    <property type="evidence" value="ECO:0007669"/>
    <property type="project" value="TreeGrafter"/>
</dbReference>
<keyword evidence="2" id="KW-0812">Transmembrane</keyword>
<gene>
    <name evidence="3" type="ORF">M431DRAFT_495914</name>
</gene>
<dbReference type="PANTHER" id="PTHR31806">
    <property type="entry name" value="PURINE-CYTOSINE PERMEASE FCY2-RELATED"/>
    <property type="match status" value="1"/>
</dbReference>
<dbReference type="EMBL" id="KZ679681">
    <property type="protein sequence ID" value="PTB53961.1"/>
    <property type="molecule type" value="Genomic_DNA"/>
</dbReference>